<dbReference type="GO" id="GO:0046872">
    <property type="term" value="F:metal ion binding"/>
    <property type="evidence" value="ECO:0007669"/>
    <property type="project" value="UniProtKB-KW"/>
</dbReference>
<dbReference type="CDD" id="cd13905">
    <property type="entry name" value="CuRO_3_tcLLC2_insect_like"/>
    <property type="match status" value="1"/>
</dbReference>
<dbReference type="Pfam" id="PF00394">
    <property type="entry name" value="Cu-oxidase"/>
    <property type="match status" value="1"/>
</dbReference>
<reference evidence="9 10" key="1">
    <citation type="submission" date="2024-11" db="EMBL/GenBank/DDBJ databases">
        <title>Chromosome-level genome assembly of the freshwater bivalve Anodonta woodiana.</title>
        <authorList>
            <person name="Chen X."/>
        </authorList>
    </citation>
    <scope>NUCLEOTIDE SEQUENCE [LARGE SCALE GENOMIC DNA]</scope>
    <source>
        <strain evidence="9">MN2024</strain>
        <tissue evidence="9">Gills</tissue>
    </source>
</reference>
<dbReference type="PROSITE" id="PS00079">
    <property type="entry name" value="MULTICOPPER_OXIDASE1"/>
    <property type="match status" value="1"/>
</dbReference>
<dbReference type="FunFam" id="2.60.40.420:FF:000031">
    <property type="entry name" value="Laccase-2 isoform A"/>
    <property type="match status" value="1"/>
</dbReference>
<dbReference type="CDD" id="cd13858">
    <property type="entry name" value="CuRO_1_tcLCC2_insect_like"/>
    <property type="match status" value="1"/>
</dbReference>
<dbReference type="PANTHER" id="PTHR11709:SF394">
    <property type="entry name" value="FI03373P-RELATED"/>
    <property type="match status" value="1"/>
</dbReference>
<keyword evidence="10" id="KW-1185">Reference proteome</keyword>
<feature type="domain" description="Plastocyanin-like" evidence="7">
    <location>
        <begin position="466"/>
        <end position="608"/>
    </location>
</feature>
<dbReference type="GO" id="GO:0016491">
    <property type="term" value="F:oxidoreductase activity"/>
    <property type="evidence" value="ECO:0007669"/>
    <property type="project" value="UniProtKB-KW"/>
</dbReference>
<dbReference type="InterPro" id="IPR002355">
    <property type="entry name" value="Cu_oxidase_Cu_BS"/>
</dbReference>
<feature type="chain" id="PRO_5044760525" evidence="5">
    <location>
        <begin position="23"/>
        <end position="671"/>
    </location>
</feature>
<dbReference type="PROSITE" id="PS00080">
    <property type="entry name" value="MULTICOPPER_OXIDASE2"/>
    <property type="match status" value="1"/>
</dbReference>
<dbReference type="InterPro" id="IPR033138">
    <property type="entry name" value="Cu_oxidase_CS"/>
</dbReference>
<evidence type="ECO:0000259" key="8">
    <source>
        <dbReference type="Pfam" id="PF07732"/>
    </source>
</evidence>
<name>A0ABD3WYM5_SINWO</name>
<evidence type="ECO:0000313" key="10">
    <source>
        <dbReference type="Proteomes" id="UP001634394"/>
    </source>
</evidence>
<dbReference type="Pfam" id="PF07732">
    <property type="entry name" value="Cu-oxidase_3"/>
    <property type="match status" value="1"/>
</dbReference>
<dbReference type="InterPro" id="IPR011706">
    <property type="entry name" value="Cu-oxidase_C"/>
</dbReference>
<dbReference type="InterPro" id="IPR011707">
    <property type="entry name" value="Cu-oxidase-like_N"/>
</dbReference>
<evidence type="ECO:0000259" key="6">
    <source>
        <dbReference type="Pfam" id="PF00394"/>
    </source>
</evidence>
<evidence type="ECO:0000313" key="9">
    <source>
        <dbReference type="EMBL" id="KAL3879065.1"/>
    </source>
</evidence>
<dbReference type="SUPFAM" id="SSF49503">
    <property type="entry name" value="Cupredoxins"/>
    <property type="match status" value="3"/>
</dbReference>
<dbReference type="CDD" id="cd13884">
    <property type="entry name" value="CuRO_2_tcLCC_insect_like"/>
    <property type="match status" value="1"/>
</dbReference>
<dbReference type="FunFam" id="2.60.40.420:FF:000045">
    <property type="entry name" value="Laccase 2"/>
    <property type="match status" value="1"/>
</dbReference>
<accession>A0ABD3WYM5</accession>
<organism evidence="9 10">
    <name type="scientific">Sinanodonta woodiana</name>
    <name type="common">Chinese pond mussel</name>
    <name type="synonym">Anodonta woodiana</name>
    <dbReference type="NCBI Taxonomy" id="1069815"/>
    <lineage>
        <taxon>Eukaryota</taxon>
        <taxon>Metazoa</taxon>
        <taxon>Spiralia</taxon>
        <taxon>Lophotrochozoa</taxon>
        <taxon>Mollusca</taxon>
        <taxon>Bivalvia</taxon>
        <taxon>Autobranchia</taxon>
        <taxon>Heteroconchia</taxon>
        <taxon>Palaeoheterodonta</taxon>
        <taxon>Unionida</taxon>
        <taxon>Unionoidea</taxon>
        <taxon>Unionidae</taxon>
        <taxon>Unioninae</taxon>
        <taxon>Sinanodonta</taxon>
    </lineage>
</organism>
<feature type="domain" description="Plastocyanin-like" evidence="8">
    <location>
        <begin position="82"/>
        <end position="189"/>
    </location>
</feature>
<evidence type="ECO:0000256" key="4">
    <source>
        <dbReference type="ARBA" id="ARBA00023008"/>
    </source>
</evidence>
<keyword evidence="3" id="KW-0560">Oxidoreductase</keyword>
<comment type="caution">
    <text evidence="9">The sequence shown here is derived from an EMBL/GenBank/DDBJ whole genome shotgun (WGS) entry which is preliminary data.</text>
</comment>
<evidence type="ECO:0000256" key="5">
    <source>
        <dbReference type="SAM" id="SignalP"/>
    </source>
</evidence>
<dbReference type="PANTHER" id="PTHR11709">
    <property type="entry name" value="MULTI-COPPER OXIDASE"/>
    <property type="match status" value="1"/>
</dbReference>
<dbReference type="AlphaFoldDB" id="A0ABD3WYM5"/>
<evidence type="ECO:0000256" key="3">
    <source>
        <dbReference type="ARBA" id="ARBA00023002"/>
    </source>
</evidence>
<evidence type="ECO:0000256" key="2">
    <source>
        <dbReference type="ARBA" id="ARBA00022723"/>
    </source>
</evidence>
<dbReference type="Pfam" id="PF07731">
    <property type="entry name" value="Cu-oxidase_2"/>
    <property type="match status" value="1"/>
</dbReference>
<dbReference type="InterPro" id="IPR008972">
    <property type="entry name" value="Cupredoxin"/>
</dbReference>
<keyword evidence="4" id="KW-0186">Copper</keyword>
<dbReference type="Proteomes" id="UP001634394">
    <property type="component" value="Unassembled WGS sequence"/>
</dbReference>
<keyword evidence="2" id="KW-0479">Metal-binding</keyword>
<gene>
    <name evidence="9" type="ORF">ACJMK2_031379</name>
</gene>
<proteinExistence type="inferred from homology"/>
<sequence length="671" mass="75700">MSQYALLVACIGIICLVYGSRGELTEKNTYQNHTCIRECILNSSRTCVYDFILEYYFTLTKACYNCPINVTDCYRPHCVAANGYPRAIMTVNRMLPGPAIHVCKGDTIVVNVHNALEGGEGTAIHWHGVYQQESQFMDGVSMLTQCPIPSRTTFQYKFKANNAGTHFWHAHSGVQRSDGLYGAFVVRDAREHEVHLGLYDFDLPEHTIVVNDWLIELCVNKFANHHHAGGDNKPESMLINGHGMFQNFTNSSANATVYTPVAVFKVHQGRRYRFRSISNGILNCPIQVSIDNHNLTMIASDGNPFKKVEVESFNIFAGERFDFVLAATADVGNYWIRARGLADCSVKKAKQVAILRYEGAPDEYPTQPITYEDANRAGKKLNPWNQKGTEELIQVSDLDSLVEDDEALREKPDKKFYIYMDFNKIDNYHFQDKTYYPLSAVDKSKHLYMPQMNRISTNLPPSPPLTQYQDIPAGTFCNPETIDKNCTEEYCQCTFLLRVSLGDVVELVVIDEGVTFNANHPVHLHGHAFRVVGIDRLNDSTSVQEVMRLDAEGKLPRKLSKAVPKDTVTIPDGGYTIIRFLANNPGFWFFHCHIEFHVEIGMGLIIQVGELNQMPKPPKNFPKCGHWSFQGYEEDQIVANKTQTKCNVSSASVNNCGTIVLIVVLGAFWMR</sequence>
<dbReference type="InterPro" id="IPR001117">
    <property type="entry name" value="Cu-oxidase_2nd"/>
</dbReference>
<dbReference type="InterPro" id="IPR045087">
    <property type="entry name" value="Cu-oxidase_fam"/>
</dbReference>
<dbReference type="EMBL" id="JBJQND010000004">
    <property type="protein sequence ID" value="KAL3879065.1"/>
    <property type="molecule type" value="Genomic_DNA"/>
</dbReference>
<evidence type="ECO:0000259" key="7">
    <source>
        <dbReference type="Pfam" id="PF07731"/>
    </source>
</evidence>
<keyword evidence="5" id="KW-0732">Signal</keyword>
<comment type="similarity">
    <text evidence="1">Belongs to the multicopper oxidase family.</text>
</comment>
<dbReference type="Gene3D" id="2.60.40.420">
    <property type="entry name" value="Cupredoxins - blue copper proteins"/>
    <property type="match status" value="3"/>
</dbReference>
<protein>
    <submittedName>
        <fullName evidence="9">Uncharacterized protein</fullName>
    </submittedName>
</protein>
<evidence type="ECO:0000256" key="1">
    <source>
        <dbReference type="ARBA" id="ARBA00010609"/>
    </source>
</evidence>
<feature type="signal peptide" evidence="5">
    <location>
        <begin position="1"/>
        <end position="22"/>
    </location>
</feature>
<feature type="domain" description="Plastocyanin-like" evidence="6">
    <location>
        <begin position="206"/>
        <end position="360"/>
    </location>
</feature>